<feature type="transmembrane region" description="Helical" evidence="1">
    <location>
        <begin position="255"/>
        <end position="274"/>
    </location>
</feature>
<dbReference type="InterPro" id="IPR048389">
    <property type="entry name" value="YciQ-like_C"/>
</dbReference>
<reference evidence="5 6" key="1">
    <citation type="submission" date="2020-04" db="EMBL/GenBank/DDBJ databases">
        <title>MicrobeNet Type strains.</title>
        <authorList>
            <person name="Nicholson A.C."/>
        </authorList>
    </citation>
    <scope>NUCLEOTIDE SEQUENCE [LARGE SCALE GENOMIC DNA]</scope>
    <source>
        <strain evidence="5 6">DSM 22768</strain>
    </source>
</reference>
<keyword evidence="1" id="KW-0812">Transmembrane</keyword>
<feature type="transmembrane region" description="Helical" evidence="1">
    <location>
        <begin position="446"/>
        <end position="468"/>
    </location>
</feature>
<evidence type="ECO:0000313" key="5">
    <source>
        <dbReference type="EMBL" id="NMD48781.1"/>
    </source>
</evidence>
<feature type="domain" description="Predicted membrane protein YciQ-like C-terminal" evidence="4">
    <location>
        <begin position="288"/>
        <end position="562"/>
    </location>
</feature>
<dbReference type="RefSeq" id="WP_193523224.1">
    <property type="nucleotide sequence ID" value="NZ_JABASA010000005.1"/>
</dbReference>
<dbReference type="AlphaFoldDB" id="A0A7X9LCV0"/>
<feature type="transmembrane region" description="Helical" evidence="1">
    <location>
        <begin position="474"/>
        <end position="497"/>
    </location>
</feature>
<keyword evidence="1" id="KW-0472">Membrane</keyword>
<dbReference type="Pfam" id="PF20990">
    <property type="entry name" value="DUF2207_C"/>
    <property type="match status" value="1"/>
</dbReference>
<evidence type="ECO:0000259" key="3">
    <source>
        <dbReference type="Pfam" id="PF09972"/>
    </source>
</evidence>
<gene>
    <name evidence="5" type="ORF">HHO37_03610</name>
</gene>
<evidence type="ECO:0000256" key="2">
    <source>
        <dbReference type="SAM" id="SignalP"/>
    </source>
</evidence>
<feature type="signal peptide" evidence="2">
    <location>
        <begin position="1"/>
        <end position="22"/>
    </location>
</feature>
<feature type="chain" id="PRO_5031565828" evidence="2">
    <location>
        <begin position="23"/>
        <end position="630"/>
    </location>
</feature>
<name>A0A7X9LCV0_STRRT</name>
<evidence type="ECO:0000256" key="1">
    <source>
        <dbReference type="SAM" id="Phobius"/>
    </source>
</evidence>
<accession>A0A7X9LCV0</accession>
<sequence length="630" mass="71116">MKKILFFLMICCSLMTTSFVSADDVDYSIRLYMGNLTINRNNTAEFQQNIVYDFDSDYRGQYVTLGMAGNVPKGFKIDRHPAVIAYKMDKKGRLHKRSVSTVIEKLSDGYRVKVYNGGNSGDRIVLSLNWKLQKITSVYSDIAELNWVPISDWDAALDKVILTVKGPGAELKGSKLYAHTGYFKAQPKISRKNNLYKITLDHLGRGKQLELHAYWPSSDFSLETANSDKRLAQFQAVEKDIARNQKFYPFLVGKLLPLVAAFLLVLSGLCYLVWKGMLGQKKVSRHMHLFSPPTDLSPLLLARYVYDLEIREVSPLKGKRRRYDLGFKELVQAGLLDLIDQKKLEISDNHKRFTVSNVNKLEPYEQAFLTFVYGKGEMSIDDAFADYKIDKKMFKKSSETVIRQKGKKILDLFEKRVQNLDNWIAEAVEKLGLEIIHRKQRAQEKFFLSAVYLFAALALLLSLAVGIFSLFKGYWFGLGTNALLLVLSAVFLIFYYLKADYYKVSGLLTQEGLMVRQGWDAFKNMIRDVKTFNDVDLAGVVVWNRILVYATLYGYAERVQDYLKLKNISLDNAQMNDYLETNTNYYVGMSTTHLSSYTSTAQSASNFSVSSGGSGGGFSGGGGGGGGGAF</sequence>
<dbReference type="Pfam" id="PF09972">
    <property type="entry name" value="DUF2207"/>
    <property type="match status" value="1"/>
</dbReference>
<keyword evidence="2" id="KW-0732">Signal</keyword>
<evidence type="ECO:0000259" key="4">
    <source>
        <dbReference type="Pfam" id="PF20990"/>
    </source>
</evidence>
<feature type="domain" description="DUF2207" evidence="3">
    <location>
        <begin position="28"/>
        <end position="215"/>
    </location>
</feature>
<proteinExistence type="predicted"/>
<keyword evidence="1" id="KW-1133">Transmembrane helix</keyword>
<evidence type="ECO:0000313" key="6">
    <source>
        <dbReference type="Proteomes" id="UP000532121"/>
    </source>
</evidence>
<comment type="caution">
    <text evidence="5">The sequence shown here is derived from an EMBL/GenBank/DDBJ whole genome shotgun (WGS) entry which is preliminary data.</text>
</comment>
<dbReference type="Proteomes" id="UP000532121">
    <property type="component" value="Unassembled WGS sequence"/>
</dbReference>
<dbReference type="InterPro" id="IPR018702">
    <property type="entry name" value="DUF2207"/>
</dbReference>
<dbReference type="EMBL" id="JABASA010000005">
    <property type="protein sequence ID" value="NMD48781.1"/>
    <property type="molecule type" value="Genomic_DNA"/>
</dbReference>
<protein>
    <submittedName>
        <fullName evidence="5">DUF2207 domain-containing protein</fullName>
    </submittedName>
</protein>
<organism evidence="5 6">
    <name type="scientific">Streptococcus ratti</name>
    <dbReference type="NCBI Taxonomy" id="1341"/>
    <lineage>
        <taxon>Bacteria</taxon>
        <taxon>Bacillati</taxon>
        <taxon>Bacillota</taxon>
        <taxon>Bacilli</taxon>
        <taxon>Lactobacillales</taxon>
        <taxon>Streptococcaceae</taxon>
        <taxon>Streptococcus</taxon>
    </lineage>
</organism>